<evidence type="ECO:0000313" key="3">
    <source>
        <dbReference type="EMBL" id="OAM98228.1"/>
    </source>
</evidence>
<evidence type="ECO:0000313" key="6">
    <source>
        <dbReference type="Proteomes" id="UP000501443"/>
    </source>
</evidence>
<evidence type="ECO:0000313" key="5">
    <source>
        <dbReference type="Proteomes" id="UP000094761"/>
    </source>
</evidence>
<dbReference type="Proteomes" id="UP000094761">
    <property type="component" value="Unassembled WGS sequence"/>
</dbReference>
<organism evidence="3 5">
    <name type="scientific">Vibrio europaeus</name>
    <dbReference type="NCBI Taxonomy" id="300876"/>
    <lineage>
        <taxon>Bacteria</taxon>
        <taxon>Pseudomonadati</taxon>
        <taxon>Pseudomonadota</taxon>
        <taxon>Gammaproteobacteria</taxon>
        <taxon>Vibrionales</taxon>
        <taxon>Vibrionaceae</taxon>
        <taxon>Vibrio</taxon>
        <taxon>Vibrio oreintalis group</taxon>
    </lineage>
</organism>
<reference evidence="2" key="3">
    <citation type="submission" date="2022-11" db="EMBL/GenBank/DDBJ databases">
        <title>Role of the vibriolysin VemA secreted by the emergent pathogen Vibrio europaeus in the colonization of Manila clam mucus.</title>
        <authorList>
            <person name="Martinez C."/>
            <person name="Rodriguez S."/>
            <person name="Vences A."/>
            <person name="Barja J.L."/>
            <person name="Toranzo A.E."/>
            <person name="Dubert J."/>
        </authorList>
    </citation>
    <scope>NUCLEOTIDE SEQUENCE</scope>
    <source>
        <strain evidence="2">3454</strain>
    </source>
</reference>
<dbReference type="AlphaFoldDB" id="A0A178J9L3"/>
<evidence type="ECO:0000313" key="7">
    <source>
        <dbReference type="Proteomes" id="UP001150001"/>
    </source>
</evidence>
<dbReference type="Proteomes" id="UP000501443">
    <property type="component" value="Chromosome 2"/>
</dbReference>
<dbReference type="EMBL" id="JAPFIT010000010">
    <property type="protein sequence ID" value="MDC5738927.1"/>
    <property type="molecule type" value="Genomic_DNA"/>
</dbReference>
<name>A0A178J9L3_9VIBR</name>
<gene>
    <name evidence="3" type="ORF">AZ468_22185</name>
    <name evidence="4" type="ORF">HOO69_21980</name>
    <name evidence="2" type="ORF">OPW20_02550</name>
</gene>
<proteinExistence type="predicted"/>
<dbReference type="GeneID" id="78078443"/>
<feature type="transmembrane region" description="Helical" evidence="1">
    <location>
        <begin position="6"/>
        <end position="25"/>
    </location>
</feature>
<reference evidence="4 6" key="2">
    <citation type="submission" date="2020-05" db="EMBL/GenBank/DDBJ databases">
        <title>First description outside Europe of the emergent pathogen for shellfish aquaculture Vibrio europaeus.</title>
        <authorList>
            <person name="Dubert J."/>
            <person name="Rojas R."/>
        </authorList>
    </citation>
    <scope>NUCLEOTIDE SEQUENCE [LARGE SCALE GENOMIC DNA]</scope>
    <source>
        <strain evidence="4 6">NPI-1</strain>
    </source>
</reference>
<keyword evidence="7" id="KW-1185">Reference proteome</keyword>
<protein>
    <submittedName>
        <fullName evidence="3">Uncharacterized protein</fullName>
    </submittedName>
</protein>
<dbReference type="OrthoDB" id="5736952at2"/>
<evidence type="ECO:0000256" key="1">
    <source>
        <dbReference type="SAM" id="Phobius"/>
    </source>
</evidence>
<dbReference type="RefSeq" id="WP_069669373.1">
    <property type="nucleotide sequence ID" value="NZ_CP053543.1"/>
</dbReference>
<keyword evidence="1" id="KW-0472">Membrane</keyword>
<reference evidence="3 5" key="1">
    <citation type="submission" date="2016-03" db="EMBL/GenBank/DDBJ databases">
        <title>Draft genome sequence of the Vibrio tubiashii subs. europaeus.</title>
        <authorList>
            <person name="Spinard E."/>
            <person name="Dubert J."/>
            <person name="Nelson D.R."/>
            <person name="Barja J.L."/>
        </authorList>
    </citation>
    <scope>NUCLEOTIDE SEQUENCE [LARGE SCALE GENOMIC DNA]</scope>
    <source>
        <strain evidence="5">PP-638</strain>
        <strain evidence="3">PP2-638</strain>
    </source>
</reference>
<dbReference type="EMBL" id="CP053543">
    <property type="protein sequence ID" value="QJY39207.1"/>
    <property type="molecule type" value="Genomic_DNA"/>
</dbReference>
<sequence length="216" mass="24611">MSAKTMVLNIAYVLLISSLFIFSAVQLYQSLYRNAAGAHMSTLKPDNVSPKVNSTTYILAQRIEKFPIHGANDIETKASLLEWSKFFEPTALDYQNIIELRLTSAKLRPTWSPNYIELSKLYDKVGNLPKQQEMLQYAQLFGAVRQSTIIGQLDFSYSNWNTLTSESKIQAAIQLIEVANRPAYRKKLDSMITYSKGKDRMCNLLFFNDLHVGSCY</sequence>
<dbReference type="Proteomes" id="UP001150001">
    <property type="component" value="Unassembled WGS sequence"/>
</dbReference>
<accession>A0A178J9L3</accession>
<evidence type="ECO:0000313" key="2">
    <source>
        <dbReference type="EMBL" id="MDC5738927.1"/>
    </source>
</evidence>
<dbReference type="EMBL" id="LUAX01000007">
    <property type="protein sequence ID" value="OAM98228.1"/>
    <property type="molecule type" value="Genomic_DNA"/>
</dbReference>
<keyword evidence="1" id="KW-0812">Transmembrane</keyword>
<evidence type="ECO:0000313" key="4">
    <source>
        <dbReference type="EMBL" id="QJY39207.1"/>
    </source>
</evidence>
<keyword evidence="1" id="KW-1133">Transmembrane helix</keyword>